<feature type="region of interest" description="Disordered" evidence="1">
    <location>
        <begin position="296"/>
        <end position="316"/>
    </location>
</feature>
<dbReference type="PROSITE" id="PS50164">
    <property type="entry name" value="GIY_YIG"/>
    <property type="match status" value="1"/>
</dbReference>
<proteinExistence type="predicted"/>
<dbReference type="AlphaFoldDB" id="A0A644XCF4"/>
<dbReference type="CDD" id="cd10447">
    <property type="entry name" value="GIY-YIG_unchar_2"/>
    <property type="match status" value="1"/>
</dbReference>
<reference evidence="3" key="1">
    <citation type="submission" date="2019-08" db="EMBL/GenBank/DDBJ databases">
        <authorList>
            <person name="Kucharzyk K."/>
            <person name="Murdoch R.W."/>
            <person name="Higgins S."/>
            <person name="Loffler F."/>
        </authorList>
    </citation>
    <scope>NUCLEOTIDE SEQUENCE</scope>
</reference>
<feature type="domain" description="GIY-YIG" evidence="2">
    <location>
        <begin position="48"/>
        <end position="127"/>
    </location>
</feature>
<accession>A0A644XCF4</accession>
<name>A0A644XCF4_9ZZZZ</name>
<dbReference type="EMBL" id="VSSQ01002187">
    <property type="protein sequence ID" value="MPM13875.1"/>
    <property type="molecule type" value="Genomic_DNA"/>
</dbReference>
<sequence length="316" mass="35761">MGGRNIRLYLFDGIPNGMISAEIVNWTGRFMVAPRSQLNRLAKRDEVKRSGVYFLKGSNPKDPSQDMIYIGESENILSRLIQHERDHDKELWEKTIIVTSKDENLTKAHIRYLESRLISIANQVKRAMVANNTNPEPTNLPEPDIDDMEYLLEQIQMVLPVLGYTFVNPLPDLVSKNDDENNLVSPVFTISYSGATAKAQEVDGEFVVLEGSLSRIAHTRSLADSYIHIRERLVSNGTLIESKQTGFWMFTQNTPFQSPSTAANIVGGASLNGREHWKVQNTNKSYAKWSEEQIKDVNPIMDEQDESVDSEELDNS</sequence>
<dbReference type="Pfam" id="PF14267">
    <property type="entry name" value="DUF4357"/>
    <property type="match status" value="1"/>
</dbReference>
<organism evidence="3">
    <name type="scientific">bioreactor metagenome</name>
    <dbReference type="NCBI Taxonomy" id="1076179"/>
    <lineage>
        <taxon>unclassified sequences</taxon>
        <taxon>metagenomes</taxon>
        <taxon>ecological metagenomes</taxon>
    </lineage>
</organism>
<dbReference type="InterPro" id="IPR025579">
    <property type="entry name" value="DUF4357"/>
</dbReference>
<evidence type="ECO:0000313" key="3">
    <source>
        <dbReference type="EMBL" id="MPM13875.1"/>
    </source>
</evidence>
<protein>
    <recommendedName>
        <fullName evidence="2">GIY-YIG domain-containing protein</fullName>
    </recommendedName>
</protein>
<dbReference type="InterPro" id="IPR000305">
    <property type="entry name" value="GIY-YIG_endonuc"/>
</dbReference>
<evidence type="ECO:0000259" key="2">
    <source>
        <dbReference type="PROSITE" id="PS50164"/>
    </source>
</evidence>
<evidence type="ECO:0000256" key="1">
    <source>
        <dbReference type="SAM" id="MobiDB-lite"/>
    </source>
</evidence>
<feature type="compositionally biased region" description="Acidic residues" evidence="1">
    <location>
        <begin position="302"/>
        <end position="316"/>
    </location>
</feature>
<comment type="caution">
    <text evidence="3">The sequence shown here is derived from an EMBL/GenBank/DDBJ whole genome shotgun (WGS) entry which is preliminary data.</text>
</comment>
<gene>
    <name evidence="3" type="ORF">SDC9_60235</name>
</gene>